<evidence type="ECO:0000256" key="2">
    <source>
        <dbReference type="ARBA" id="ARBA00009726"/>
    </source>
</evidence>
<dbReference type="eggNOG" id="KOG0054">
    <property type="taxonomic scope" value="Eukaryota"/>
</dbReference>
<name>A0A0L0DFZ4_THETB</name>
<dbReference type="EMBL" id="GL349460">
    <property type="protein sequence ID" value="KNC50258.1"/>
    <property type="molecule type" value="Genomic_DNA"/>
</dbReference>
<dbReference type="CDD" id="cd18605">
    <property type="entry name" value="ABC_6TM_MRP7_D2_like"/>
    <property type="match status" value="1"/>
</dbReference>
<feature type="transmembrane region" description="Helical" evidence="13">
    <location>
        <begin position="116"/>
        <end position="138"/>
    </location>
</feature>
<keyword evidence="14" id="KW-0732">Signal</keyword>
<feature type="domain" description="ABC transmembrane type-1" evidence="16">
    <location>
        <begin position="288"/>
        <end position="575"/>
    </location>
</feature>
<sequence length="1393" mass="144548">MTRPCSALLALLAVHDTCPAPAWWASPRIVPAPCLATAALAAGLALTAAACAMATAAALAARRRFPPAMWLHRASLAALAASAAALATDTPSPIIVVALAAAAASAVLAPEAWVAAIAMALPVVTGGWIWVVAPWLPGSPLQHVLARRRALAGSLAGTGAAVAVAGLWELVRARPASHLPHSSSQPALGRVNINEATPLLVRARDDNTTSASRRQSRLAGLCFSWVTPLIRAGASRQLGREDLLAPPQQLQPSADDQRALRAVLARGRGLVWALASVYGWRYFPLGGFKLGADVCGFCAPLLLNVIVGLIESGSGSSGQAWDCLPSARNQGYIAALLLVFTLGAAAGLNIHYTFAMNSLALSVQAQLTAMVSATVLTAPSAAVAQYSAGELNNFISTDASRVVNIGASFHAAWSLPFQIAVSLALLYSQVGEAAAAGLVFALLLIPLNKWIASKIGALSAAMMASKDARLAATKAVLAEIETVKLLGWAPYLARRVANARRTEMITLASRKYLDAWCVYFWAVTPVLVSILTFGTYTLVMGRTLTPTKVFTSLALFNMLLGPLNAFPWVLNGLVEAWVSAKRLARFLAPLPVSASLGESVVDTRGWTFGWSGVDGAFRVQVPALIGEAGVVGALAVVGRNESGKSTLLSGLTGQTPIAGGPGVGRLLAEVLGVSGERSLRIGLVSQTPFLVADTLLSNVTFGEPEVAGRLAEAAAAVCLDADLAEMPLGWQTRVGRGGCQISGGQRMRVALARIVYARHRLDLVVLDDPLAALDDGVAADLVASVFPLLAAAGVPVVVATPKLDARLPASLFGAVWRVDSGTVALVADDEVFHQSAATTQPTQSDTSDVGALRGSGSELVDADDASEDGEEEARAEGALALSTYTRYGRMMGLTNCVGLTCAMVAMQASRNVTDWWLAYWVGALRRGEAQSLSFYLGVYAGLAVVNSAATLARAFLFARGGIVAAKRMHAELLDGVLGAPLAFFGNHPVGRLLNRFSSDAWAVDDSLPFSLNIFLANGFGLAGALVIILIVVPLFGAALLPLMAAYAVVGRVYRASSRELKRLVVVARSPLYEHIDDVSAGAATLRAAGGPACAEFTGRLNKALEVWLAASYTELAAGQWLAVAVQSLGACVVAGVALIGVAMYVPGPDATSSPSSAAGLLGLVLSYALPISGLLNGLLNTGTETEKEFVSVERMLEYADVRPESIDDESEEVADGSVAVELTRAWYGGHERGARRPNAVLVDASFELAAGDRVLVVGRTGAGKSSLAKLLVGGLEVAPGSDVVVGGLRVQDGNVAALRAGVCLVGQDPGLFDGSVAFNVDASGRASAASVRAALDAVGLGDVAVDAHVGGRTLGRGARQRLCIARALVRKAKVVTQHRVMWRRLCGGRLASK</sequence>
<evidence type="ECO:0000256" key="3">
    <source>
        <dbReference type="ARBA" id="ARBA00012191"/>
    </source>
</evidence>
<feature type="transmembrane region" description="Helical" evidence="13">
    <location>
        <begin position="150"/>
        <end position="171"/>
    </location>
</feature>
<dbReference type="GO" id="GO:0016887">
    <property type="term" value="F:ATP hydrolysis activity"/>
    <property type="evidence" value="ECO:0007669"/>
    <property type="project" value="InterPro"/>
</dbReference>
<dbReference type="CDD" id="cd18598">
    <property type="entry name" value="ABC_6TM_MRP7_D1_like"/>
    <property type="match status" value="1"/>
</dbReference>
<keyword evidence="4" id="KW-0813">Transport</keyword>
<feature type="domain" description="ABC transmembrane type-1" evidence="16">
    <location>
        <begin position="897"/>
        <end position="1187"/>
    </location>
</feature>
<dbReference type="SUPFAM" id="SSF90123">
    <property type="entry name" value="ABC transporter transmembrane region"/>
    <property type="match status" value="2"/>
</dbReference>
<feature type="chain" id="PRO_5005537403" description="ABC-type xenobiotic transporter" evidence="14">
    <location>
        <begin position="20"/>
        <end position="1393"/>
    </location>
</feature>
<evidence type="ECO:0000256" key="4">
    <source>
        <dbReference type="ARBA" id="ARBA00022448"/>
    </source>
</evidence>
<feature type="domain" description="ABC transporter" evidence="15">
    <location>
        <begin position="601"/>
        <end position="845"/>
    </location>
</feature>
<dbReference type="SUPFAM" id="SSF52540">
    <property type="entry name" value="P-loop containing nucleoside triphosphate hydrolases"/>
    <property type="match status" value="2"/>
</dbReference>
<feature type="transmembrane region" description="Helical" evidence="13">
    <location>
        <begin position="932"/>
        <end position="956"/>
    </location>
</feature>
<evidence type="ECO:0000256" key="7">
    <source>
        <dbReference type="ARBA" id="ARBA00022741"/>
    </source>
</evidence>
<comment type="catalytic activity">
    <reaction evidence="12">
        <text>ATP + H2O + xenobioticSide 1 = ADP + phosphate + xenobioticSide 2.</text>
        <dbReference type="EC" id="7.6.2.2"/>
    </reaction>
</comment>
<dbReference type="EC" id="7.6.2.2" evidence="3"/>
<dbReference type="InterPro" id="IPR017871">
    <property type="entry name" value="ABC_transporter-like_CS"/>
</dbReference>
<dbReference type="GO" id="GO:0008559">
    <property type="term" value="F:ABC-type xenobiotic transporter activity"/>
    <property type="evidence" value="ECO:0007669"/>
    <property type="project" value="UniProtKB-EC"/>
</dbReference>
<dbReference type="InterPro" id="IPR003593">
    <property type="entry name" value="AAA+_ATPase"/>
</dbReference>
<dbReference type="Gene3D" id="1.20.1560.10">
    <property type="entry name" value="ABC transporter type 1, transmembrane domain"/>
    <property type="match status" value="2"/>
</dbReference>
<organism evidence="17 18">
    <name type="scientific">Thecamonas trahens ATCC 50062</name>
    <dbReference type="NCBI Taxonomy" id="461836"/>
    <lineage>
        <taxon>Eukaryota</taxon>
        <taxon>Apusozoa</taxon>
        <taxon>Apusomonadida</taxon>
        <taxon>Apusomonadidae</taxon>
        <taxon>Thecamonas</taxon>
    </lineage>
</organism>
<feature type="transmembrane region" description="Helical" evidence="13">
    <location>
        <begin position="35"/>
        <end position="58"/>
    </location>
</feature>
<dbReference type="FunFam" id="1.20.1560.10:FF:000013">
    <property type="entry name" value="ABC transporter C family member 2"/>
    <property type="match status" value="1"/>
</dbReference>
<accession>A0A0L0DFZ4</accession>
<dbReference type="InterPro" id="IPR036640">
    <property type="entry name" value="ABC1_TM_sf"/>
</dbReference>
<dbReference type="PANTHER" id="PTHR24223:SF330">
    <property type="entry name" value="ATP-BINDING CASSETTE SUB-FAMILY C MEMBER 10"/>
    <property type="match status" value="1"/>
</dbReference>
<feature type="transmembrane region" description="Helical" evidence="13">
    <location>
        <begin position="330"/>
        <end position="355"/>
    </location>
</feature>
<dbReference type="SMART" id="SM00382">
    <property type="entry name" value="AAA"/>
    <property type="match status" value="2"/>
</dbReference>
<feature type="transmembrane region" description="Helical" evidence="13">
    <location>
        <begin position="1157"/>
        <end position="1179"/>
    </location>
</feature>
<keyword evidence="8" id="KW-0067">ATP-binding</keyword>
<evidence type="ECO:0000256" key="8">
    <source>
        <dbReference type="ARBA" id="ARBA00022840"/>
    </source>
</evidence>
<dbReference type="Pfam" id="PF00005">
    <property type="entry name" value="ABC_tran"/>
    <property type="match status" value="2"/>
</dbReference>
<dbReference type="Gene3D" id="3.40.50.300">
    <property type="entry name" value="P-loop containing nucleotide triphosphate hydrolases"/>
    <property type="match status" value="2"/>
</dbReference>
<dbReference type="Proteomes" id="UP000054408">
    <property type="component" value="Unassembled WGS sequence"/>
</dbReference>
<gene>
    <name evidence="17" type="ORF">AMSG_06415</name>
</gene>
<feature type="transmembrane region" description="Helical" evidence="13">
    <location>
        <begin position="518"/>
        <end position="539"/>
    </location>
</feature>
<dbReference type="PROSITE" id="PS50929">
    <property type="entry name" value="ABC_TM1F"/>
    <property type="match status" value="2"/>
</dbReference>
<dbReference type="PROSITE" id="PS00211">
    <property type="entry name" value="ABC_TRANSPORTER_1"/>
    <property type="match status" value="1"/>
</dbReference>
<dbReference type="GeneID" id="25565576"/>
<evidence type="ECO:0000256" key="12">
    <source>
        <dbReference type="ARBA" id="ARBA00034018"/>
    </source>
</evidence>
<keyword evidence="11 13" id="KW-0472">Membrane</keyword>
<dbReference type="OrthoDB" id="6500128at2759"/>
<evidence type="ECO:0000259" key="16">
    <source>
        <dbReference type="PROSITE" id="PS50929"/>
    </source>
</evidence>
<reference evidence="17 18" key="1">
    <citation type="submission" date="2010-05" db="EMBL/GenBank/DDBJ databases">
        <title>The Genome Sequence of Thecamonas trahens ATCC 50062.</title>
        <authorList>
            <consortium name="The Broad Institute Genome Sequencing Platform"/>
            <person name="Russ C."/>
            <person name="Cuomo C."/>
            <person name="Shea T."/>
            <person name="Young S.K."/>
            <person name="Zeng Q."/>
            <person name="Koehrsen M."/>
            <person name="Haas B."/>
            <person name="Borodovsky M."/>
            <person name="Guigo R."/>
            <person name="Alvarado L."/>
            <person name="Berlin A."/>
            <person name="Bochicchio J."/>
            <person name="Borenstein D."/>
            <person name="Chapman S."/>
            <person name="Chen Z."/>
            <person name="Freedman E."/>
            <person name="Gellesch M."/>
            <person name="Goldberg J."/>
            <person name="Griggs A."/>
            <person name="Gujja S."/>
            <person name="Heilman E."/>
            <person name="Heiman D."/>
            <person name="Hepburn T."/>
            <person name="Howarth C."/>
            <person name="Jen D."/>
            <person name="Larson L."/>
            <person name="Mehta T."/>
            <person name="Park D."/>
            <person name="Pearson M."/>
            <person name="Roberts A."/>
            <person name="Saif S."/>
            <person name="Shenoy N."/>
            <person name="Sisk P."/>
            <person name="Stolte C."/>
            <person name="Sykes S."/>
            <person name="Thomson T."/>
            <person name="Walk T."/>
            <person name="White J."/>
            <person name="Yandava C."/>
            <person name="Burger G."/>
            <person name="Gray M.W."/>
            <person name="Holland P.W.H."/>
            <person name="King N."/>
            <person name="Lang F.B.F."/>
            <person name="Roger A.J."/>
            <person name="Ruiz-Trillo I."/>
            <person name="Lander E."/>
            <person name="Nusbaum C."/>
        </authorList>
    </citation>
    <scope>NUCLEOTIDE SEQUENCE [LARGE SCALE GENOMIC DNA]</scope>
    <source>
        <strain evidence="17 18">ATCC 50062</strain>
    </source>
</reference>
<proteinExistence type="inferred from homology"/>
<keyword evidence="18" id="KW-1185">Reference proteome</keyword>
<feature type="signal peptide" evidence="14">
    <location>
        <begin position="1"/>
        <end position="19"/>
    </location>
</feature>
<dbReference type="GO" id="GO:0005524">
    <property type="term" value="F:ATP binding"/>
    <property type="evidence" value="ECO:0007669"/>
    <property type="project" value="UniProtKB-KW"/>
</dbReference>
<evidence type="ECO:0000256" key="6">
    <source>
        <dbReference type="ARBA" id="ARBA00022737"/>
    </source>
</evidence>
<evidence type="ECO:0000256" key="5">
    <source>
        <dbReference type="ARBA" id="ARBA00022692"/>
    </source>
</evidence>
<feature type="transmembrane region" description="Helical" evidence="13">
    <location>
        <begin position="419"/>
        <end position="445"/>
    </location>
</feature>
<protein>
    <recommendedName>
        <fullName evidence="3">ABC-type xenobiotic transporter</fullName>
        <ecNumber evidence="3">7.6.2.2</ecNumber>
    </recommendedName>
</protein>
<comment type="subcellular location">
    <subcellularLocation>
        <location evidence="1">Membrane</location>
        <topology evidence="1">Multi-pass membrane protein</topology>
    </subcellularLocation>
</comment>
<dbReference type="InterPro" id="IPR050173">
    <property type="entry name" value="ABC_transporter_C-like"/>
</dbReference>
<dbReference type="FunFam" id="1.20.1560.10:FF:000037">
    <property type="entry name" value="ATP-binding cassette subfamily C member 10"/>
    <property type="match status" value="1"/>
</dbReference>
<evidence type="ECO:0000256" key="13">
    <source>
        <dbReference type="SAM" id="Phobius"/>
    </source>
</evidence>
<dbReference type="PROSITE" id="PS50893">
    <property type="entry name" value="ABC_TRANSPORTER_2"/>
    <property type="match status" value="1"/>
</dbReference>
<feature type="transmembrane region" description="Helical" evidence="13">
    <location>
        <begin position="1019"/>
        <end position="1049"/>
    </location>
</feature>
<evidence type="ECO:0000256" key="14">
    <source>
        <dbReference type="SAM" id="SignalP"/>
    </source>
</evidence>
<dbReference type="OMA" id="WHVWKAY"/>
<dbReference type="RefSeq" id="XP_013757087.1">
    <property type="nucleotide sequence ID" value="XM_013901633.1"/>
</dbReference>
<dbReference type="InterPro" id="IPR003439">
    <property type="entry name" value="ABC_transporter-like_ATP-bd"/>
</dbReference>
<keyword evidence="5 13" id="KW-0812">Transmembrane</keyword>
<keyword evidence="9" id="KW-1278">Translocase</keyword>
<evidence type="ECO:0000256" key="11">
    <source>
        <dbReference type="ARBA" id="ARBA00023136"/>
    </source>
</evidence>
<feature type="transmembrane region" description="Helical" evidence="13">
    <location>
        <begin position="1120"/>
        <end position="1145"/>
    </location>
</feature>
<evidence type="ECO:0000256" key="1">
    <source>
        <dbReference type="ARBA" id="ARBA00004141"/>
    </source>
</evidence>
<dbReference type="GO" id="GO:0016020">
    <property type="term" value="C:membrane"/>
    <property type="evidence" value="ECO:0007669"/>
    <property type="project" value="UniProtKB-SubCell"/>
</dbReference>
<keyword evidence="10 13" id="KW-1133">Transmembrane helix</keyword>
<dbReference type="InterPro" id="IPR027417">
    <property type="entry name" value="P-loop_NTPase"/>
</dbReference>
<comment type="similarity">
    <text evidence="2">Belongs to the ABC transporter superfamily. ABCC family. Conjugate transporter (TC 3.A.1.208) subfamily.</text>
</comment>
<dbReference type="Pfam" id="PF00664">
    <property type="entry name" value="ABC_membrane"/>
    <property type="match status" value="2"/>
</dbReference>
<evidence type="ECO:0000256" key="9">
    <source>
        <dbReference type="ARBA" id="ARBA00022967"/>
    </source>
</evidence>
<evidence type="ECO:0000313" key="18">
    <source>
        <dbReference type="Proteomes" id="UP000054408"/>
    </source>
</evidence>
<keyword evidence="6" id="KW-0677">Repeat</keyword>
<dbReference type="STRING" id="461836.A0A0L0DFZ4"/>
<evidence type="ECO:0000259" key="15">
    <source>
        <dbReference type="PROSITE" id="PS50893"/>
    </source>
</evidence>
<dbReference type="InterPro" id="IPR011527">
    <property type="entry name" value="ABC1_TM_dom"/>
</dbReference>
<evidence type="ECO:0000256" key="10">
    <source>
        <dbReference type="ARBA" id="ARBA00022989"/>
    </source>
</evidence>
<feature type="transmembrane region" description="Helical" evidence="13">
    <location>
        <begin position="559"/>
        <end position="578"/>
    </location>
</feature>
<dbReference type="PANTHER" id="PTHR24223">
    <property type="entry name" value="ATP-BINDING CASSETTE SUB-FAMILY C"/>
    <property type="match status" value="1"/>
</dbReference>
<keyword evidence="7" id="KW-0547">Nucleotide-binding</keyword>
<evidence type="ECO:0000313" key="17">
    <source>
        <dbReference type="EMBL" id="KNC50258.1"/>
    </source>
</evidence>